<proteinExistence type="inferred from homology"/>
<dbReference type="GO" id="GO:0005634">
    <property type="term" value="C:nucleus"/>
    <property type="evidence" value="ECO:0007669"/>
    <property type="project" value="UniProtKB-SubCell"/>
</dbReference>
<dbReference type="Pfam" id="PF08167">
    <property type="entry name" value="RIX1"/>
    <property type="match status" value="1"/>
</dbReference>
<dbReference type="PANTHER" id="PTHR34105:SF1">
    <property type="entry name" value="PROLINE-, GLUTAMIC ACID- AND LEUCINE-RICH PROTEIN 1"/>
    <property type="match status" value="1"/>
</dbReference>
<dbReference type="SUPFAM" id="SSF48371">
    <property type="entry name" value="ARM repeat"/>
    <property type="match status" value="1"/>
</dbReference>
<feature type="domain" description="Pre-rRNA-processing protein RIX1 N-terminal" evidence="5">
    <location>
        <begin position="18"/>
        <end position="218"/>
    </location>
</feature>
<gene>
    <name evidence="6" type="ORF">RND81_04G056500</name>
</gene>
<evidence type="ECO:0000259" key="5">
    <source>
        <dbReference type="Pfam" id="PF08167"/>
    </source>
</evidence>
<organism evidence="6 7">
    <name type="scientific">Saponaria officinalis</name>
    <name type="common">Common soapwort</name>
    <name type="synonym">Lychnis saponaria</name>
    <dbReference type="NCBI Taxonomy" id="3572"/>
    <lineage>
        <taxon>Eukaryota</taxon>
        <taxon>Viridiplantae</taxon>
        <taxon>Streptophyta</taxon>
        <taxon>Embryophyta</taxon>
        <taxon>Tracheophyta</taxon>
        <taxon>Spermatophyta</taxon>
        <taxon>Magnoliopsida</taxon>
        <taxon>eudicotyledons</taxon>
        <taxon>Gunneridae</taxon>
        <taxon>Pentapetalae</taxon>
        <taxon>Caryophyllales</taxon>
        <taxon>Caryophyllaceae</taxon>
        <taxon>Caryophylleae</taxon>
        <taxon>Saponaria</taxon>
    </lineage>
</organism>
<dbReference type="EMBL" id="JBDFQZ010000004">
    <property type="protein sequence ID" value="KAK9733274.1"/>
    <property type="molecule type" value="Genomic_DNA"/>
</dbReference>
<dbReference type="AlphaFoldDB" id="A0AAW1LIA5"/>
<dbReference type="InterPro" id="IPR011989">
    <property type="entry name" value="ARM-like"/>
</dbReference>
<keyword evidence="7" id="KW-1185">Reference proteome</keyword>
<evidence type="ECO:0000313" key="7">
    <source>
        <dbReference type="Proteomes" id="UP001443914"/>
    </source>
</evidence>
<comment type="caution">
    <text evidence="6">The sequence shown here is derived from an EMBL/GenBank/DDBJ whole genome shotgun (WGS) entry which is preliminary data.</text>
</comment>
<feature type="region of interest" description="Disordered" evidence="4">
    <location>
        <begin position="473"/>
        <end position="502"/>
    </location>
</feature>
<evidence type="ECO:0000256" key="1">
    <source>
        <dbReference type="ARBA" id="ARBA00004123"/>
    </source>
</evidence>
<feature type="compositionally biased region" description="Basic residues" evidence="4">
    <location>
        <begin position="474"/>
        <end position="483"/>
    </location>
</feature>
<sequence>MAAFNHVRDLNDVALKPRLLRNLLKEQLPTETRSFRNPADIAAVVSPVKTYQLLSEELSTSSSSKSAVDAWIDHILLLARSNSPDKCWAGVCLLGVTCTGCSSDRFLSSFSDWFNVLVSHIQPCGVSDVVRVASCAAASDLLTRLGGFSNIKKDGISCAGKLVQPILKTLTGDASEDMLEIAVELLCTVLTYFPSSLHRYYDNAEAAIVSKIMSGSCSSILLMKLACCLASLPKSKGDEESWSLMMQKILLSLNSLLDSTLEGLEEESRSGRAIASLVPPGKGPPPPLGGQMIGGEAINNRDMSQQSVISIVSCLMQCCCTMLTSSYMVQVVVPVRPLLATIERVLMVNGSLPEALQPFTTAMQQELVCLHLPALHQNVLEVLAALQKGLHSQVLPHAAEIVKLLTKYFEQCWVPELRTKAYTVIRSLLISMGSGMALYISQVVIDNGLIDLKDAKYGCDKEISGGVSIELSQRNHRKKRKHGSASGPLVEQQASVNPECNEPPEHQASIALKIAAVEALEALVLVGGSLRSDSWRSGIDHLLMEVVTNACKGDWNHFRNPIPLRGCGAASEDLQLVTLRALLASLLSPASVRPPYLDQGFKLFLKGKQNAGTKVAEFCAQALVALEVLIHPRALPLVDTPLQTGNNLTLGRMDFGDSKYKNSSAHGIYPDVYDVLDYVNMEDGFGSEGLDSSKQREPNAVDVTLEERDEDLEPASIDDKTGGNKDQVMLDVPADDTLMGPGNPLLADVGSDPMNKESAPEIGSAVTHKTADISQKHKLEDDNESSDSFPDIVDADPDTDSDSSGNS</sequence>
<keyword evidence="3" id="KW-0539">Nucleus</keyword>
<accession>A0AAW1LIA5</accession>
<evidence type="ECO:0000256" key="2">
    <source>
        <dbReference type="ARBA" id="ARBA00010511"/>
    </source>
</evidence>
<evidence type="ECO:0000313" key="6">
    <source>
        <dbReference type="EMBL" id="KAK9733274.1"/>
    </source>
</evidence>
<dbReference type="Gene3D" id="1.25.10.10">
    <property type="entry name" value="Leucine-rich Repeat Variant"/>
    <property type="match status" value="1"/>
</dbReference>
<feature type="compositionally biased region" description="Basic and acidic residues" evidence="4">
    <location>
        <begin position="769"/>
        <end position="780"/>
    </location>
</feature>
<dbReference type="Proteomes" id="UP001443914">
    <property type="component" value="Unassembled WGS sequence"/>
</dbReference>
<dbReference type="GO" id="GO:0006364">
    <property type="term" value="P:rRNA processing"/>
    <property type="evidence" value="ECO:0007669"/>
    <property type="project" value="TreeGrafter"/>
</dbReference>
<name>A0AAW1LIA5_SAPOF</name>
<comment type="subcellular location">
    <subcellularLocation>
        <location evidence="1">Nucleus</location>
    </subcellularLocation>
</comment>
<evidence type="ECO:0000256" key="3">
    <source>
        <dbReference type="ARBA" id="ARBA00023242"/>
    </source>
</evidence>
<reference evidence="6" key="1">
    <citation type="submission" date="2024-03" db="EMBL/GenBank/DDBJ databases">
        <title>WGS assembly of Saponaria officinalis var. Norfolk2.</title>
        <authorList>
            <person name="Jenkins J."/>
            <person name="Shu S."/>
            <person name="Grimwood J."/>
            <person name="Barry K."/>
            <person name="Goodstein D."/>
            <person name="Schmutz J."/>
            <person name="Leebens-Mack J."/>
            <person name="Osbourn A."/>
        </authorList>
    </citation>
    <scope>NUCLEOTIDE SEQUENCE [LARGE SCALE GENOMIC DNA]</scope>
    <source>
        <strain evidence="6">JIC</strain>
    </source>
</reference>
<feature type="region of interest" description="Disordered" evidence="4">
    <location>
        <begin position="704"/>
        <end position="807"/>
    </location>
</feature>
<dbReference type="PANTHER" id="PTHR34105">
    <property type="entry name" value="PROLINE-, GLUTAMIC ACID- AND LEUCINE-RICH PROTEIN 1"/>
    <property type="match status" value="1"/>
</dbReference>
<dbReference type="InterPro" id="IPR016024">
    <property type="entry name" value="ARM-type_fold"/>
</dbReference>
<comment type="similarity">
    <text evidence="2">Belongs to the RIX1/PELP1 family.</text>
</comment>
<evidence type="ECO:0000256" key="4">
    <source>
        <dbReference type="SAM" id="MobiDB-lite"/>
    </source>
</evidence>
<protein>
    <recommendedName>
        <fullName evidence="5">Pre-rRNA-processing protein RIX1 N-terminal domain-containing protein</fullName>
    </recommendedName>
</protein>
<dbReference type="InterPro" id="IPR012583">
    <property type="entry name" value="RIX1_N"/>
</dbReference>